<dbReference type="EMBL" id="QGKW02001940">
    <property type="protein sequence ID" value="KAF2558153.1"/>
    <property type="molecule type" value="Genomic_DNA"/>
</dbReference>
<sequence>MLLVLFHESKELKSNINKEFKPRGVAAPYRRSQSDPSSDELSLSSHPGQLAFPKASIPFATTPAHDLSLNPFAIR</sequence>
<evidence type="ECO:0000256" key="1">
    <source>
        <dbReference type="SAM" id="MobiDB-lite"/>
    </source>
</evidence>
<protein>
    <submittedName>
        <fullName evidence="2">Uncharacterized protein</fullName>
    </submittedName>
</protein>
<name>A0A8S9HJL6_BRACR</name>
<evidence type="ECO:0000313" key="3">
    <source>
        <dbReference type="Proteomes" id="UP000712281"/>
    </source>
</evidence>
<feature type="region of interest" description="Disordered" evidence="1">
    <location>
        <begin position="24"/>
        <end position="47"/>
    </location>
</feature>
<feature type="compositionally biased region" description="Low complexity" evidence="1">
    <location>
        <begin position="34"/>
        <end position="45"/>
    </location>
</feature>
<organism evidence="2 3">
    <name type="scientific">Brassica cretica</name>
    <name type="common">Mustard</name>
    <dbReference type="NCBI Taxonomy" id="69181"/>
    <lineage>
        <taxon>Eukaryota</taxon>
        <taxon>Viridiplantae</taxon>
        <taxon>Streptophyta</taxon>
        <taxon>Embryophyta</taxon>
        <taxon>Tracheophyta</taxon>
        <taxon>Spermatophyta</taxon>
        <taxon>Magnoliopsida</taxon>
        <taxon>eudicotyledons</taxon>
        <taxon>Gunneridae</taxon>
        <taxon>Pentapetalae</taxon>
        <taxon>rosids</taxon>
        <taxon>malvids</taxon>
        <taxon>Brassicales</taxon>
        <taxon>Brassicaceae</taxon>
        <taxon>Brassiceae</taxon>
        <taxon>Brassica</taxon>
    </lineage>
</organism>
<dbReference type="AlphaFoldDB" id="A0A8S9HJL6"/>
<comment type="caution">
    <text evidence="2">The sequence shown here is derived from an EMBL/GenBank/DDBJ whole genome shotgun (WGS) entry which is preliminary data.</text>
</comment>
<accession>A0A8S9HJL6</accession>
<reference evidence="2" key="1">
    <citation type="submission" date="2019-12" db="EMBL/GenBank/DDBJ databases">
        <title>Genome sequencing and annotation of Brassica cretica.</title>
        <authorList>
            <person name="Studholme D.J."/>
            <person name="Sarris P.F."/>
        </authorList>
    </citation>
    <scope>NUCLEOTIDE SEQUENCE</scope>
    <source>
        <strain evidence="2">PFS-001/15</strain>
        <tissue evidence="2">Leaf</tissue>
    </source>
</reference>
<evidence type="ECO:0000313" key="2">
    <source>
        <dbReference type="EMBL" id="KAF2558153.1"/>
    </source>
</evidence>
<dbReference type="Proteomes" id="UP000712281">
    <property type="component" value="Unassembled WGS sequence"/>
</dbReference>
<proteinExistence type="predicted"/>
<gene>
    <name evidence="2" type="ORF">F2Q68_00014557</name>
</gene>